<dbReference type="AlphaFoldDB" id="A0AAQ3PMQ0"/>
<evidence type="ECO:0000256" key="2">
    <source>
        <dbReference type="ARBA" id="ARBA00022670"/>
    </source>
</evidence>
<evidence type="ECO:0000313" key="8">
    <source>
        <dbReference type="Proteomes" id="UP001341281"/>
    </source>
</evidence>
<evidence type="ECO:0000256" key="3">
    <source>
        <dbReference type="ARBA" id="ARBA00022801"/>
    </source>
</evidence>
<evidence type="ECO:0000256" key="4">
    <source>
        <dbReference type="SAM" id="MobiDB-lite"/>
    </source>
</evidence>
<gene>
    <name evidence="7" type="ORF">U9M48_003974</name>
</gene>
<dbReference type="PANTHER" id="PTHR34835">
    <property type="entry name" value="OS07G0283600 PROTEIN-RELATED"/>
    <property type="match status" value="1"/>
</dbReference>
<feature type="domain" description="Ubiquitin-like protease family profile" evidence="6">
    <location>
        <begin position="612"/>
        <end position="811"/>
    </location>
</feature>
<evidence type="ECO:0000256" key="5">
    <source>
        <dbReference type="SAM" id="SignalP"/>
    </source>
</evidence>
<evidence type="ECO:0000313" key="7">
    <source>
        <dbReference type="EMBL" id="WVZ52976.1"/>
    </source>
</evidence>
<dbReference type="PROSITE" id="PS50600">
    <property type="entry name" value="ULP_PROTEASE"/>
    <property type="match status" value="1"/>
</dbReference>
<proteinExistence type="inferred from homology"/>
<keyword evidence="8" id="KW-1185">Reference proteome</keyword>
<dbReference type="SUPFAM" id="SSF54001">
    <property type="entry name" value="Cysteine proteinases"/>
    <property type="match status" value="1"/>
</dbReference>
<accession>A0AAQ3PMQ0</accession>
<dbReference type="InterPro" id="IPR038765">
    <property type="entry name" value="Papain-like_cys_pep_sf"/>
</dbReference>
<evidence type="ECO:0000259" key="6">
    <source>
        <dbReference type="PROSITE" id="PS50600"/>
    </source>
</evidence>
<name>A0AAQ3PMQ0_PASNO</name>
<dbReference type="GO" id="GO:0006508">
    <property type="term" value="P:proteolysis"/>
    <property type="evidence" value="ECO:0007669"/>
    <property type="project" value="UniProtKB-KW"/>
</dbReference>
<keyword evidence="2" id="KW-0645">Protease</keyword>
<dbReference type="InterPro" id="IPR003653">
    <property type="entry name" value="Peptidase_C48_C"/>
</dbReference>
<keyword evidence="3" id="KW-0378">Hydrolase</keyword>
<sequence>MFFMNVFTSIAFFSYFYADICPNMKSVDRPSLNPKRITIESSQECFSVDIPRAAAPEESANPSVAGSRPRHRKRPAVCGRPPTYPPQDEDYDDDFMPPKKKPNVSVPTKQRRSSPRLSRPDGPGIKKCFKKVVTKKKKVKASPRQRINIRCIPQDVLETIAIMNQRQRQAVARKGFFDILDMTLDATGSQSHLYWLMDKLDPKDMTIRPGPGKELKITKETVRLILGLPCAGGGKPLGVDAAVAADTLRSSLGLTKDEFTVAKLQDCLGTKELRQILPLQYMDAESSYLADKRKSWQGGEPFGHCDFRSATDTCYASAHENHGLHTPLGTAATCHEDTPSCHGPSAPAPESHAPRPPPSNTKDCHADADDRRHRDFPRIKDMPSSNQVRFSSFPHWNIRNLKQSWLPMTRQLSSKLPPSNIVLPALSTNTFYEMIDDVLRAEATNNDETPQPSNDHDHAAQEPCTDSGIQLSPGTQLDTPVTGTQADKIYNRQRHMRRSFETCPDDSDTEAPVHTDRTAQHNATIQTNLEDDALAAANELMTNLNIAAQVSIQDPKVPTAAAPPTSSNQNPCNTGGSEATGDVLQPDNGPVFDETPCGHGSSVPPTTPIANIVKPTRTECALALHEFLCTSDVEIDRTVMDFSGYISTCQDVKESFADGASLDSVFMQYFIECARSDDSANLPSSNTSRLILDTNVGIMVPMLRGGHWSLYVVNTVRRCVDILDSNPYGPALGGTTWRTYHNARVVDTNGVKLPWSRLIMNRLNKALQRERPKSSIPKFGNYKIDLASNCPTMNPGSNDCGFFVTRYIQFYDFRDASILLFLDPDMSREHRSLLLDYLTFHRNNKSLPLPSDIQRFCHSDNYLAFRPL</sequence>
<feature type="chain" id="PRO_5042811286" description="Ubiquitin-like protease family profile domain-containing protein" evidence="5">
    <location>
        <begin position="19"/>
        <end position="868"/>
    </location>
</feature>
<keyword evidence="5" id="KW-0732">Signal</keyword>
<feature type="signal peptide" evidence="5">
    <location>
        <begin position="1"/>
        <end position="18"/>
    </location>
</feature>
<dbReference type="PANTHER" id="PTHR34835:SF67">
    <property type="entry name" value="AMINOTRANSFERASE-LIKE PLANT MOBILE DOMAIN-CONTAINING PROTEIN"/>
    <property type="match status" value="1"/>
</dbReference>
<feature type="region of interest" description="Disordered" evidence="4">
    <location>
        <begin position="555"/>
        <end position="610"/>
    </location>
</feature>
<feature type="region of interest" description="Disordered" evidence="4">
    <location>
        <begin position="445"/>
        <end position="493"/>
    </location>
</feature>
<reference evidence="7 8" key="1">
    <citation type="submission" date="2024-02" db="EMBL/GenBank/DDBJ databases">
        <title>High-quality chromosome-scale genome assembly of Pensacola bahiagrass (Paspalum notatum Flugge var. saurae).</title>
        <authorList>
            <person name="Vega J.M."/>
            <person name="Podio M."/>
            <person name="Orjuela J."/>
            <person name="Siena L.A."/>
            <person name="Pessino S.C."/>
            <person name="Combes M.C."/>
            <person name="Mariac C."/>
            <person name="Albertini E."/>
            <person name="Pupilli F."/>
            <person name="Ortiz J.P.A."/>
            <person name="Leblanc O."/>
        </authorList>
    </citation>
    <scope>NUCLEOTIDE SEQUENCE [LARGE SCALE GENOMIC DNA]</scope>
    <source>
        <strain evidence="7">R1</strain>
        <tissue evidence="7">Leaf</tissue>
    </source>
</reference>
<protein>
    <recommendedName>
        <fullName evidence="6">Ubiquitin-like protease family profile domain-containing protein</fullName>
    </recommendedName>
</protein>
<dbReference type="EMBL" id="CP144745">
    <property type="protein sequence ID" value="WVZ52976.1"/>
    <property type="molecule type" value="Genomic_DNA"/>
</dbReference>
<dbReference type="GO" id="GO:0008234">
    <property type="term" value="F:cysteine-type peptidase activity"/>
    <property type="evidence" value="ECO:0007669"/>
    <property type="project" value="InterPro"/>
</dbReference>
<feature type="compositionally biased region" description="Polar residues" evidence="4">
    <location>
        <begin position="564"/>
        <end position="577"/>
    </location>
</feature>
<organism evidence="7 8">
    <name type="scientific">Paspalum notatum var. saurae</name>
    <dbReference type="NCBI Taxonomy" id="547442"/>
    <lineage>
        <taxon>Eukaryota</taxon>
        <taxon>Viridiplantae</taxon>
        <taxon>Streptophyta</taxon>
        <taxon>Embryophyta</taxon>
        <taxon>Tracheophyta</taxon>
        <taxon>Spermatophyta</taxon>
        <taxon>Magnoliopsida</taxon>
        <taxon>Liliopsida</taxon>
        <taxon>Poales</taxon>
        <taxon>Poaceae</taxon>
        <taxon>PACMAD clade</taxon>
        <taxon>Panicoideae</taxon>
        <taxon>Andropogonodae</taxon>
        <taxon>Paspaleae</taxon>
        <taxon>Paspalinae</taxon>
        <taxon>Paspalum</taxon>
    </lineage>
</organism>
<evidence type="ECO:0000256" key="1">
    <source>
        <dbReference type="ARBA" id="ARBA00005234"/>
    </source>
</evidence>
<feature type="compositionally biased region" description="Basic and acidic residues" evidence="4">
    <location>
        <begin position="362"/>
        <end position="381"/>
    </location>
</feature>
<feature type="region of interest" description="Disordered" evidence="4">
    <location>
        <begin position="335"/>
        <end position="386"/>
    </location>
</feature>
<dbReference type="Proteomes" id="UP001341281">
    <property type="component" value="Chromosome 01"/>
</dbReference>
<comment type="similarity">
    <text evidence="1">Belongs to the peptidase C48 family.</text>
</comment>
<dbReference type="Gene3D" id="3.40.395.10">
    <property type="entry name" value="Adenoviral Proteinase, Chain A"/>
    <property type="match status" value="1"/>
</dbReference>
<feature type="region of interest" description="Disordered" evidence="4">
    <location>
        <begin position="56"/>
        <end position="127"/>
    </location>
</feature>
<feature type="compositionally biased region" description="Polar residues" evidence="4">
    <location>
        <begin position="467"/>
        <end position="485"/>
    </location>
</feature>